<feature type="domain" description="Bacterial EndoU nuclease" evidence="1">
    <location>
        <begin position="37"/>
        <end position="122"/>
    </location>
</feature>
<evidence type="ECO:0000313" key="2">
    <source>
        <dbReference type="EMBL" id="UNM12248.1"/>
    </source>
</evidence>
<dbReference type="Proteomes" id="UP000828924">
    <property type="component" value="Chromosome"/>
</dbReference>
<evidence type="ECO:0000313" key="3">
    <source>
        <dbReference type="Proteomes" id="UP000828924"/>
    </source>
</evidence>
<dbReference type="EMBL" id="CP071872">
    <property type="protein sequence ID" value="UNM12248.1"/>
    <property type="molecule type" value="Genomic_DNA"/>
</dbReference>
<dbReference type="RefSeq" id="WP_381591042.1">
    <property type="nucleotide sequence ID" value="NZ_CP071872.1"/>
</dbReference>
<reference evidence="2 3" key="1">
    <citation type="submission" date="2021-03" db="EMBL/GenBank/DDBJ databases">
        <title>Complete genome of Streptomyces formicae strain 1H-GS9 (DSM 100524).</title>
        <authorList>
            <person name="Atanasov K.E."/>
            <person name="Altabella T."/>
            <person name="Ferrer A."/>
        </authorList>
    </citation>
    <scope>NUCLEOTIDE SEQUENCE [LARGE SCALE GENOMIC DNA]</scope>
    <source>
        <strain evidence="2 3">1H-GS9</strain>
    </source>
</reference>
<protein>
    <submittedName>
        <fullName evidence="2">EndoU domain-containing protein</fullName>
    </submittedName>
</protein>
<proteinExistence type="predicted"/>
<keyword evidence="3" id="KW-1185">Reference proteome</keyword>
<dbReference type="InterPro" id="IPR029501">
    <property type="entry name" value="EndoU_bac"/>
</dbReference>
<evidence type="ECO:0000259" key="1">
    <source>
        <dbReference type="Pfam" id="PF14436"/>
    </source>
</evidence>
<sequence length="125" mass="13460">MAGETPVLVHNINCPGVGRDLIGGQEQFHVIHGDRTGGGHKWPGQPGKTVFPRGWDTDKILDSIADVATSPSSVRTQQTGRAGALYTRNGDPSRWKVEGVVDGVNIRVIYEPATGRVVTGFPYRP</sequence>
<dbReference type="Pfam" id="PF14436">
    <property type="entry name" value="EndoU_bacteria"/>
    <property type="match status" value="1"/>
</dbReference>
<gene>
    <name evidence="2" type="ORF">J4032_12525</name>
</gene>
<name>A0ABY3WR19_9ACTN</name>
<organism evidence="2 3">
    <name type="scientific">Streptomyces formicae</name>
    <dbReference type="NCBI Taxonomy" id="1616117"/>
    <lineage>
        <taxon>Bacteria</taxon>
        <taxon>Bacillati</taxon>
        <taxon>Actinomycetota</taxon>
        <taxon>Actinomycetes</taxon>
        <taxon>Kitasatosporales</taxon>
        <taxon>Streptomycetaceae</taxon>
        <taxon>Streptomyces</taxon>
    </lineage>
</organism>
<accession>A0ABY3WR19</accession>